<keyword evidence="1 3" id="KW-0479">Metal-binding</keyword>
<evidence type="ECO:0000256" key="3">
    <source>
        <dbReference type="PROSITE-ProRule" id="PRU00175"/>
    </source>
</evidence>
<dbReference type="Pfam" id="PF13920">
    <property type="entry name" value="zf-C3HC4_3"/>
    <property type="match status" value="1"/>
</dbReference>
<evidence type="ECO:0000313" key="6">
    <source>
        <dbReference type="Proteomes" id="UP001174909"/>
    </source>
</evidence>
<dbReference type="Gene3D" id="3.30.40.10">
    <property type="entry name" value="Zinc/RING finger domain, C3HC4 (zinc finger)"/>
    <property type="match status" value="1"/>
</dbReference>
<name>A0AA35RJQ4_GEOBA</name>
<dbReference type="Proteomes" id="UP001174909">
    <property type="component" value="Unassembled WGS sequence"/>
</dbReference>
<dbReference type="SMART" id="SM00184">
    <property type="entry name" value="RING"/>
    <property type="match status" value="1"/>
</dbReference>
<evidence type="ECO:0000313" key="5">
    <source>
        <dbReference type="EMBL" id="CAI8012394.1"/>
    </source>
</evidence>
<dbReference type="InterPro" id="IPR001841">
    <property type="entry name" value="Znf_RING"/>
</dbReference>
<protein>
    <submittedName>
        <fullName evidence="5">E3 ubiquitin-protein ligase MIB1</fullName>
    </submittedName>
</protein>
<gene>
    <name evidence="5" type="ORF">GBAR_LOCUS7947</name>
</gene>
<dbReference type="AlphaFoldDB" id="A0AA35RJQ4"/>
<dbReference type="EMBL" id="CASHTH010001182">
    <property type="protein sequence ID" value="CAI8012394.1"/>
    <property type="molecule type" value="Genomic_DNA"/>
</dbReference>
<sequence length="115" mass="12467">MVACDSCSSIMTKCVKCRTAIETAVPLSVASGGRPLKVRGRGSRGSGGPVGSQDIASLQQQLQEMKEKTQCQVCMDRRKNCVFLCGHGTCQLCADKIIECPICRKLVSRKIILFD</sequence>
<dbReference type="PANTHER" id="PTHR14879">
    <property type="entry name" value="CASPASE REGULATOR, RING FINGER DOMAIN-CONTAINING"/>
    <property type="match status" value="1"/>
</dbReference>
<dbReference type="GO" id="GO:0008270">
    <property type="term" value="F:zinc ion binding"/>
    <property type="evidence" value="ECO:0007669"/>
    <property type="project" value="UniProtKB-KW"/>
</dbReference>
<evidence type="ECO:0000256" key="1">
    <source>
        <dbReference type="ARBA" id="ARBA00022771"/>
    </source>
</evidence>
<dbReference type="InterPro" id="IPR051728">
    <property type="entry name" value="RING-FYVE_E3_ubiquitin-ligase"/>
</dbReference>
<dbReference type="PANTHER" id="PTHR14879:SF5">
    <property type="entry name" value="RING-TYPE DOMAIN-CONTAINING PROTEIN"/>
    <property type="match status" value="1"/>
</dbReference>
<keyword evidence="2" id="KW-0862">Zinc</keyword>
<keyword evidence="1 3" id="KW-0863">Zinc-finger</keyword>
<reference evidence="5" key="1">
    <citation type="submission" date="2023-03" db="EMBL/GenBank/DDBJ databases">
        <authorList>
            <person name="Steffen K."/>
            <person name="Cardenas P."/>
        </authorList>
    </citation>
    <scope>NUCLEOTIDE SEQUENCE</scope>
</reference>
<comment type="caution">
    <text evidence="5">The sequence shown here is derived from an EMBL/GenBank/DDBJ whole genome shotgun (WGS) entry which is preliminary data.</text>
</comment>
<organism evidence="5 6">
    <name type="scientific">Geodia barretti</name>
    <name type="common">Barrett's horny sponge</name>
    <dbReference type="NCBI Taxonomy" id="519541"/>
    <lineage>
        <taxon>Eukaryota</taxon>
        <taxon>Metazoa</taxon>
        <taxon>Porifera</taxon>
        <taxon>Demospongiae</taxon>
        <taxon>Heteroscleromorpha</taxon>
        <taxon>Tetractinellida</taxon>
        <taxon>Astrophorina</taxon>
        <taxon>Geodiidae</taxon>
        <taxon>Geodia</taxon>
    </lineage>
</organism>
<proteinExistence type="predicted"/>
<dbReference type="InterPro" id="IPR013083">
    <property type="entry name" value="Znf_RING/FYVE/PHD"/>
</dbReference>
<dbReference type="PROSITE" id="PS50089">
    <property type="entry name" value="ZF_RING_2"/>
    <property type="match status" value="1"/>
</dbReference>
<keyword evidence="6" id="KW-1185">Reference proteome</keyword>
<evidence type="ECO:0000256" key="2">
    <source>
        <dbReference type="ARBA" id="ARBA00022833"/>
    </source>
</evidence>
<evidence type="ECO:0000259" key="4">
    <source>
        <dbReference type="PROSITE" id="PS50089"/>
    </source>
</evidence>
<accession>A0AA35RJQ4</accession>
<feature type="domain" description="RING-type" evidence="4">
    <location>
        <begin position="71"/>
        <end position="104"/>
    </location>
</feature>
<dbReference type="SUPFAM" id="SSF57850">
    <property type="entry name" value="RING/U-box"/>
    <property type="match status" value="1"/>
</dbReference>